<dbReference type="PRINTS" id="PR00080">
    <property type="entry name" value="SDRFAMILY"/>
</dbReference>
<comment type="similarity">
    <text evidence="1">Belongs to the short-chain dehydrogenases/reductases (SDR) family.</text>
</comment>
<keyword evidence="2" id="KW-0560">Oxidoreductase</keyword>
<gene>
    <name evidence="3" type="ORF">EJD97_017161</name>
</gene>
<protein>
    <recommendedName>
        <fullName evidence="4">Secoisolariciresinol dehydrogenase</fullName>
    </recommendedName>
</protein>
<reference evidence="3" key="1">
    <citation type="submission" date="2019-05" db="EMBL/GenBank/DDBJ databases">
        <title>The de novo reference genome and transcriptome assemblies of the wild tomato species Solanum chilense.</title>
        <authorList>
            <person name="Stam R."/>
            <person name="Nosenko T."/>
            <person name="Hoerger A.C."/>
            <person name="Stephan W."/>
            <person name="Seidel M.A."/>
            <person name="Kuhn J.M.M."/>
            <person name="Haberer G."/>
            <person name="Tellier A."/>
        </authorList>
    </citation>
    <scope>NUCLEOTIDE SEQUENCE</scope>
    <source>
        <tissue evidence="3">Mature leaves</tissue>
    </source>
</reference>
<dbReference type="AlphaFoldDB" id="A0A6N2C7Z8"/>
<dbReference type="Pfam" id="PF13561">
    <property type="entry name" value="adh_short_C2"/>
    <property type="match status" value="1"/>
</dbReference>
<dbReference type="PANTHER" id="PTHR43180">
    <property type="entry name" value="3-OXOACYL-(ACYL-CARRIER-PROTEIN) REDUCTASE (AFU_ORTHOLOGUE AFUA_6G11210)"/>
    <property type="match status" value="1"/>
</dbReference>
<dbReference type="PRINTS" id="PR00081">
    <property type="entry name" value="GDHRDH"/>
</dbReference>
<name>A0A6N2C7Z8_SOLCI</name>
<evidence type="ECO:0000256" key="1">
    <source>
        <dbReference type="ARBA" id="ARBA00006484"/>
    </source>
</evidence>
<dbReference type="InterPro" id="IPR045309">
    <property type="entry name" value="ABA2-like"/>
</dbReference>
<dbReference type="InterPro" id="IPR002347">
    <property type="entry name" value="SDR_fam"/>
</dbReference>
<sequence>MGIHSSVTPILKRLEGKVAVITGGASGIGEAATRLFTKHGAKVVVADVRDDLGQDLCKELGSNNTISFTHCDVTNENDMENAINRAVSRYGKLDIMFSNAGITGNMKDPSILATDYNNFKNVFDVNVYGAFLGAKIAAKTMIPSKKGSILFTSSVASVIGGIASPITYASSKHAVVGLTNHLAVELGKYGIRVNCISPYTVATPLVREILGKMDKEKAEEIIMETANLKGRILEPEDIAEAAVYLGSDESKYVSGVNLVIDGGYSKTNPFASIVMQNYI</sequence>
<dbReference type="Gene3D" id="3.40.50.720">
    <property type="entry name" value="NAD(P)-binding Rossmann-like Domain"/>
    <property type="match status" value="1"/>
</dbReference>
<proteinExistence type="inferred from homology"/>
<accession>A0A6N2C7Z8</accession>
<comment type="caution">
    <text evidence="3">The sequence shown here is derived from an EMBL/GenBank/DDBJ whole genome shotgun (WGS) entry which is preliminary data.</text>
</comment>
<evidence type="ECO:0008006" key="4">
    <source>
        <dbReference type="Google" id="ProtNLM"/>
    </source>
</evidence>
<evidence type="ECO:0000313" key="3">
    <source>
        <dbReference type="EMBL" id="TMX03295.1"/>
    </source>
</evidence>
<dbReference type="CDD" id="cd05326">
    <property type="entry name" value="secoisolariciresinol-DH_like_SDR_c"/>
    <property type="match status" value="1"/>
</dbReference>
<dbReference type="NCBIfam" id="NF005559">
    <property type="entry name" value="PRK07231.1"/>
    <property type="match status" value="1"/>
</dbReference>
<evidence type="ECO:0000256" key="2">
    <source>
        <dbReference type="ARBA" id="ARBA00023002"/>
    </source>
</evidence>
<organism evidence="3">
    <name type="scientific">Solanum chilense</name>
    <name type="common">Tomato</name>
    <name type="synonym">Lycopersicon chilense</name>
    <dbReference type="NCBI Taxonomy" id="4083"/>
    <lineage>
        <taxon>Eukaryota</taxon>
        <taxon>Viridiplantae</taxon>
        <taxon>Streptophyta</taxon>
        <taxon>Embryophyta</taxon>
        <taxon>Tracheophyta</taxon>
        <taxon>Spermatophyta</taxon>
        <taxon>Magnoliopsida</taxon>
        <taxon>eudicotyledons</taxon>
        <taxon>Gunneridae</taxon>
        <taxon>Pentapetalae</taxon>
        <taxon>asterids</taxon>
        <taxon>lamiids</taxon>
        <taxon>Solanales</taxon>
        <taxon>Solanaceae</taxon>
        <taxon>Solanoideae</taxon>
        <taxon>Solaneae</taxon>
        <taxon>Solanum</taxon>
        <taxon>Solanum subgen. Lycopersicon</taxon>
    </lineage>
</organism>
<dbReference type="GO" id="GO:0016616">
    <property type="term" value="F:oxidoreductase activity, acting on the CH-OH group of donors, NAD or NADP as acceptor"/>
    <property type="evidence" value="ECO:0007669"/>
    <property type="project" value="InterPro"/>
</dbReference>
<dbReference type="PANTHER" id="PTHR43180:SF74">
    <property type="entry name" value="SHORT CHAIN ALCOHOL DEHYDROGENASE"/>
    <property type="match status" value="1"/>
</dbReference>
<dbReference type="InterPro" id="IPR036291">
    <property type="entry name" value="NAD(P)-bd_dom_sf"/>
</dbReference>
<dbReference type="EMBL" id="RXGB01000455">
    <property type="protein sequence ID" value="TMX03295.1"/>
    <property type="molecule type" value="Genomic_DNA"/>
</dbReference>
<dbReference type="SUPFAM" id="SSF51735">
    <property type="entry name" value="NAD(P)-binding Rossmann-fold domains"/>
    <property type="match status" value="1"/>
</dbReference>
<dbReference type="FunFam" id="3.40.50.720:FF:000084">
    <property type="entry name" value="Short-chain dehydrogenase reductase"/>
    <property type="match status" value="1"/>
</dbReference>